<dbReference type="Pfam" id="PF00226">
    <property type="entry name" value="DnaJ"/>
    <property type="match status" value="1"/>
</dbReference>
<dbReference type="PANTHER" id="PTHR45286:SF1">
    <property type="entry name" value="CHAPERONE DNAJ-DOMAIN SUPERFAMILY PROTEIN"/>
    <property type="match status" value="1"/>
</dbReference>
<sequence length="386" mass="42845">MTPRSLILEFSQPISAERKIDGEVHKARAFTTADFASHEFSGKSAYEVLGISEKSSSAEIKASFRKLAKETHPDVCTSGDETAASFRFLQILAAYEILSDSERRVHYDIYLFSQKKVLQKKSGYSSVMYTYNSTISIPKPDEVVEWLKWYKHVINDIVAQKKVATGSGYLSKLESELYSAIHFAYHGPIIESLNLLPNSFEAEERSLCETSEVLHLVSGRYLFGIIYTVDKVLELSHLHSEKLASFESSKCGAFQCYSKERMGVNSGVLGGECSQELEAQQNQNHVTDVYKNLELHISGKLVATATRSLPHCKSKCGSMADNEDHINVFLQLNENIYIDDESPQSSNVVGSKILLGTITGLGSNAEEGICSVYDRNGQKNSCDSKA</sequence>
<accession>A0A5B9MQA5</accession>
<dbReference type="PRINTS" id="PR00625">
    <property type="entry name" value="JDOMAIN"/>
</dbReference>
<dbReference type="InterPro" id="IPR036869">
    <property type="entry name" value="J_dom_sf"/>
</dbReference>
<dbReference type="SUPFAM" id="SSF46565">
    <property type="entry name" value="Chaperone J-domain"/>
    <property type="match status" value="1"/>
</dbReference>
<evidence type="ECO:0000259" key="1">
    <source>
        <dbReference type="PROSITE" id="PS50076"/>
    </source>
</evidence>
<dbReference type="PROSITE" id="PS50076">
    <property type="entry name" value="DNAJ_2"/>
    <property type="match status" value="1"/>
</dbReference>
<dbReference type="EMBL" id="MK470606">
    <property type="protein sequence ID" value="QEG03083.1"/>
    <property type="molecule type" value="mRNA"/>
</dbReference>
<dbReference type="SMART" id="SM00271">
    <property type="entry name" value="DnaJ"/>
    <property type="match status" value="1"/>
</dbReference>
<dbReference type="GO" id="GO:0005783">
    <property type="term" value="C:endoplasmic reticulum"/>
    <property type="evidence" value="ECO:0007669"/>
    <property type="project" value="UniProtKB-ARBA"/>
</dbReference>
<evidence type="ECO:0000313" key="2">
    <source>
        <dbReference type="EMBL" id="QEG03083.1"/>
    </source>
</evidence>
<reference evidence="2" key="1">
    <citation type="journal article" date="2015" name="PLoS ONE">
        <title>Digital Gene Expression Analysis Based on De Novo Transcriptome Assembly Reveals New Genes Associated with Floral Organ Differentiation of the Orchid Plant Cymbidium ensifolium.</title>
        <authorList>
            <person name="Yang F."/>
            <person name="Zhu G."/>
        </authorList>
    </citation>
    <scope>NUCLEOTIDE SEQUENCE</scope>
</reference>
<feature type="domain" description="J" evidence="1">
    <location>
        <begin position="44"/>
        <end position="111"/>
    </location>
</feature>
<dbReference type="Gene3D" id="1.10.287.110">
    <property type="entry name" value="DnaJ domain"/>
    <property type="match status" value="1"/>
</dbReference>
<dbReference type="InterPro" id="IPR001623">
    <property type="entry name" value="DnaJ_domain"/>
</dbReference>
<name>A0A5B9MQA5_CYMEN</name>
<organism evidence="2">
    <name type="scientific">Cymbidium ensifolium</name>
    <name type="common">Orchid</name>
    <name type="synonym">Epidendrum ensifolium</name>
    <dbReference type="NCBI Taxonomy" id="78740"/>
    <lineage>
        <taxon>Eukaryota</taxon>
        <taxon>Viridiplantae</taxon>
        <taxon>Streptophyta</taxon>
        <taxon>Embryophyta</taxon>
        <taxon>Tracheophyta</taxon>
        <taxon>Spermatophyta</taxon>
        <taxon>Magnoliopsida</taxon>
        <taxon>Liliopsida</taxon>
        <taxon>Asparagales</taxon>
        <taxon>Orchidaceae</taxon>
        <taxon>Epidendroideae</taxon>
        <taxon>Cymbidieae</taxon>
        <taxon>Cymbidiinae</taxon>
        <taxon>Cymbidium</taxon>
    </lineage>
</organism>
<proteinExistence type="evidence at transcript level"/>
<dbReference type="PANTHER" id="PTHR45286">
    <property type="entry name" value="CHAPERONE DNAJ-DOMAIN SUPERFAMILY PROTEIN"/>
    <property type="match status" value="1"/>
</dbReference>
<protein>
    <submittedName>
        <fullName evidence="2">Chaperone protein DnaJ isoform X3</fullName>
    </submittedName>
</protein>
<dbReference type="CDD" id="cd06257">
    <property type="entry name" value="DnaJ"/>
    <property type="match status" value="1"/>
</dbReference>
<dbReference type="AlphaFoldDB" id="A0A5B9MQA5"/>